<sequence>MSLSTQDAAVAAQVADEINFRRRKRELLCKMNSLSLSAEEKALAARSFDEMDYRHREGQLLLKQLENIKWEQVHHEIQAILLENRARTLEARIQALTKMNEDKGKIQESEIACVLEDLNRAYEAKGSLELLVKLYERNILLTQKEAGLRNRLRELKIEWDEIDDQLLDRCPEGEFTYPQKLNVLLP</sequence>
<organism evidence="1 2">
    <name type="scientific">Collybiopsis luxurians FD-317 M1</name>
    <dbReference type="NCBI Taxonomy" id="944289"/>
    <lineage>
        <taxon>Eukaryota</taxon>
        <taxon>Fungi</taxon>
        <taxon>Dikarya</taxon>
        <taxon>Basidiomycota</taxon>
        <taxon>Agaricomycotina</taxon>
        <taxon>Agaricomycetes</taxon>
        <taxon>Agaricomycetidae</taxon>
        <taxon>Agaricales</taxon>
        <taxon>Marasmiineae</taxon>
        <taxon>Omphalotaceae</taxon>
        <taxon>Collybiopsis</taxon>
        <taxon>Collybiopsis luxurians</taxon>
    </lineage>
</organism>
<gene>
    <name evidence="1" type="ORF">GYMLUDRAFT_62725</name>
</gene>
<evidence type="ECO:0000313" key="2">
    <source>
        <dbReference type="Proteomes" id="UP000053593"/>
    </source>
</evidence>
<name>A0A0D0BK90_9AGAR</name>
<evidence type="ECO:0000313" key="1">
    <source>
        <dbReference type="EMBL" id="KIK55121.1"/>
    </source>
</evidence>
<reference evidence="1 2" key="1">
    <citation type="submission" date="2014-04" db="EMBL/GenBank/DDBJ databases">
        <title>Evolutionary Origins and Diversification of the Mycorrhizal Mutualists.</title>
        <authorList>
            <consortium name="DOE Joint Genome Institute"/>
            <consortium name="Mycorrhizal Genomics Consortium"/>
            <person name="Kohler A."/>
            <person name="Kuo A."/>
            <person name="Nagy L.G."/>
            <person name="Floudas D."/>
            <person name="Copeland A."/>
            <person name="Barry K.W."/>
            <person name="Cichocki N."/>
            <person name="Veneault-Fourrey C."/>
            <person name="LaButti K."/>
            <person name="Lindquist E.A."/>
            <person name="Lipzen A."/>
            <person name="Lundell T."/>
            <person name="Morin E."/>
            <person name="Murat C."/>
            <person name="Riley R."/>
            <person name="Ohm R."/>
            <person name="Sun H."/>
            <person name="Tunlid A."/>
            <person name="Henrissat B."/>
            <person name="Grigoriev I.V."/>
            <person name="Hibbett D.S."/>
            <person name="Martin F."/>
        </authorList>
    </citation>
    <scope>NUCLEOTIDE SEQUENCE [LARGE SCALE GENOMIC DNA]</scope>
    <source>
        <strain evidence="1 2">FD-317 M1</strain>
    </source>
</reference>
<dbReference type="HOGENOM" id="CLU_1454584_0_0_1"/>
<dbReference type="EMBL" id="KN834809">
    <property type="protein sequence ID" value="KIK55121.1"/>
    <property type="molecule type" value="Genomic_DNA"/>
</dbReference>
<protein>
    <submittedName>
        <fullName evidence="1">Unplaced genomic scaffold GYMLUscaffold_61, whole genome shotgun sequence</fullName>
    </submittedName>
</protein>
<dbReference type="AlphaFoldDB" id="A0A0D0BK90"/>
<keyword evidence="2" id="KW-1185">Reference proteome</keyword>
<accession>A0A0D0BK90</accession>
<dbReference type="Proteomes" id="UP000053593">
    <property type="component" value="Unassembled WGS sequence"/>
</dbReference>
<proteinExistence type="predicted"/>